<dbReference type="GO" id="GO:0007281">
    <property type="term" value="P:germ cell development"/>
    <property type="evidence" value="ECO:0007669"/>
    <property type="project" value="UniProtKB-ARBA"/>
</dbReference>
<feature type="domain" description="DRBM" evidence="3">
    <location>
        <begin position="4"/>
        <end position="71"/>
    </location>
</feature>
<accession>A0AAJ7CE00</accession>
<dbReference type="Gene3D" id="3.30.160.20">
    <property type="match status" value="2"/>
</dbReference>
<dbReference type="Proteomes" id="UP000694920">
    <property type="component" value="Unplaced"/>
</dbReference>
<dbReference type="GeneID" id="107274186"/>
<reference evidence="5" key="1">
    <citation type="submission" date="2025-08" db="UniProtKB">
        <authorList>
            <consortium name="RefSeq"/>
        </authorList>
    </citation>
    <scope>IDENTIFICATION</scope>
</reference>
<dbReference type="GO" id="GO:0035197">
    <property type="term" value="F:siRNA binding"/>
    <property type="evidence" value="ECO:0007669"/>
    <property type="project" value="TreeGrafter"/>
</dbReference>
<dbReference type="PROSITE" id="PS50137">
    <property type="entry name" value="DS_RBD"/>
    <property type="match status" value="2"/>
</dbReference>
<dbReference type="InterPro" id="IPR014720">
    <property type="entry name" value="dsRBD_dom"/>
</dbReference>
<evidence type="ECO:0000259" key="3">
    <source>
        <dbReference type="PROSITE" id="PS50137"/>
    </source>
</evidence>
<protein>
    <submittedName>
        <fullName evidence="5">RISC-loading complex subunit TARBP2-like</fullName>
    </submittedName>
</protein>
<dbReference type="GO" id="GO:0005634">
    <property type="term" value="C:nucleus"/>
    <property type="evidence" value="ECO:0007669"/>
    <property type="project" value="TreeGrafter"/>
</dbReference>
<dbReference type="GO" id="GO:0070578">
    <property type="term" value="C:RISC-loading complex"/>
    <property type="evidence" value="ECO:0007669"/>
    <property type="project" value="TreeGrafter"/>
</dbReference>
<name>A0AAJ7CE00_CEPCN</name>
<dbReference type="GO" id="GO:0030422">
    <property type="term" value="P:siRNA processing"/>
    <property type="evidence" value="ECO:0007669"/>
    <property type="project" value="TreeGrafter"/>
</dbReference>
<evidence type="ECO:0000256" key="1">
    <source>
        <dbReference type="ARBA" id="ARBA00022884"/>
    </source>
</evidence>
<dbReference type="GO" id="GO:0016442">
    <property type="term" value="C:RISC complex"/>
    <property type="evidence" value="ECO:0007669"/>
    <property type="project" value="TreeGrafter"/>
</dbReference>
<dbReference type="GO" id="GO:0070920">
    <property type="term" value="P:regulation of regulatory ncRNA processing"/>
    <property type="evidence" value="ECO:0007669"/>
    <property type="project" value="TreeGrafter"/>
</dbReference>
<dbReference type="FunFam" id="3.30.160.20:FF:000007">
    <property type="entry name" value="Double-stranded RNA-binding protein Staufen homolog 1"/>
    <property type="match status" value="1"/>
</dbReference>
<feature type="domain" description="DRBM" evidence="3">
    <location>
        <begin position="109"/>
        <end position="177"/>
    </location>
</feature>
<dbReference type="SMART" id="SM00358">
    <property type="entry name" value="DSRM"/>
    <property type="match status" value="2"/>
</dbReference>
<sequence length="350" mass="39087">MNKTPVSILQEMMVKKGTVPNYELIYDGGGSHINTFTFQVTCDGLSATGTGRCKKDAKHEAAKTMLETIAKHRSYPQLPASPAQSPMRTPLPAQIPPSPKIPPNAPFINAIGALQDLCAENELRGPEYVAISDVGPPHARVFTIRCIVSTFKEEGTATTKKQAKHDAAKKMLDRIMDVVSDIRSSDATDFKLQNEESRKQEMMASEIAKARYPGLCPNPATTKKVNLGMKLCQYHTKLKSSYDEKAREEFLSTISTLGLVAVNLKADNMNNISIEESIIQLRKDFHELMKSMKIDFQKHLIEVEDKSRIMTAIRLNTSPEIIEFGFGCTHYESELSMMFNMLKTLEILLE</sequence>
<evidence type="ECO:0000256" key="2">
    <source>
        <dbReference type="PROSITE-ProRule" id="PRU00266"/>
    </source>
</evidence>
<keyword evidence="4" id="KW-1185">Reference proteome</keyword>
<gene>
    <name evidence="5" type="primary">LOC107274186</name>
</gene>
<dbReference type="CDD" id="cd19862">
    <property type="entry name" value="DSRM_PRKRA-like_rpt1"/>
    <property type="match status" value="1"/>
</dbReference>
<dbReference type="Pfam" id="PF00035">
    <property type="entry name" value="dsrm"/>
    <property type="match status" value="2"/>
</dbReference>
<proteinExistence type="predicted"/>
<dbReference type="PANTHER" id="PTHR46205">
    <property type="entry name" value="LOQUACIOUS, ISOFORM B"/>
    <property type="match status" value="1"/>
</dbReference>
<dbReference type="KEGG" id="ccin:107274186"/>
<dbReference type="InterPro" id="IPR051247">
    <property type="entry name" value="RLC_Component"/>
</dbReference>
<dbReference type="AlphaFoldDB" id="A0AAJ7CE00"/>
<dbReference type="PANTHER" id="PTHR46205:SF3">
    <property type="entry name" value="LOQUACIOUS, ISOFORM B"/>
    <property type="match status" value="1"/>
</dbReference>
<evidence type="ECO:0000313" key="5">
    <source>
        <dbReference type="RefSeq" id="XP_015608510.1"/>
    </source>
</evidence>
<evidence type="ECO:0000313" key="4">
    <source>
        <dbReference type="Proteomes" id="UP000694920"/>
    </source>
</evidence>
<dbReference type="GO" id="GO:0003725">
    <property type="term" value="F:double-stranded RNA binding"/>
    <property type="evidence" value="ECO:0007669"/>
    <property type="project" value="TreeGrafter"/>
</dbReference>
<dbReference type="GO" id="GO:0005737">
    <property type="term" value="C:cytoplasm"/>
    <property type="evidence" value="ECO:0007669"/>
    <property type="project" value="TreeGrafter"/>
</dbReference>
<organism evidence="4 5">
    <name type="scientific">Cephus cinctus</name>
    <name type="common">Wheat stem sawfly</name>
    <dbReference type="NCBI Taxonomy" id="211228"/>
    <lineage>
        <taxon>Eukaryota</taxon>
        <taxon>Metazoa</taxon>
        <taxon>Ecdysozoa</taxon>
        <taxon>Arthropoda</taxon>
        <taxon>Hexapoda</taxon>
        <taxon>Insecta</taxon>
        <taxon>Pterygota</taxon>
        <taxon>Neoptera</taxon>
        <taxon>Endopterygota</taxon>
        <taxon>Hymenoptera</taxon>
        <taxon>Cephoidea</taxon>
        <taxon>Cephidae</taxon>
        <taxon>Cephus</taxon>
    </lineage>
</organism>
<dbReference type="SUPFAM" id="SSF54768">
    <property type="entry name" value="dsRNA-binding domain-like"/>
    <property type="match status" value="2"/>
</dbReference>
<keyword evidence="1 2" id="KW-0694">RNA-binding</keyword>
<dbReference type="RefSeq" id="XP_015608510.1">
    <property type="nucleotide sequence ID" value="XM_015753024.2"/>
</dbReference>